<protein>
    <recommendedName>
        <fullName evidence="4">Ricin B lectin domain-containing protein</fullName>
    </recommendedName>
</protein>
<accession>A0AAN9UZZ9</accession>
<keyword evidence="3" id="KW-1185">Reference proteome</keyword>
<proteinExistence type="predicted"/>
<evidence type="ECO:0008006" key="4">
    <source>
        <dbReference type="Google" id="ProtNLM"/>
    </source>
</evidence>
<comment type="caution">
    <text evidence="2">The sequence shown here is derived from an EMBL/GenBank/DDBJ whole genome shotgun (WGS) entry which is preliminary data.</text>
</comment>
<dbReference type="AlphaFoldDB" id="A0AAN9UZZ9"/>
<evidence type="ECO:0000256" key="1">
    <source>
        <dbReference type="SAM" id="SignalP"/>
    </source>
</evidence>
<organism evidence="2 3">
    <name type="scientific">Diatrype stigma</name>
    <dbReference type="NCBI Taxonomy" id="117547"/>
    <lineage>
        <taxon>Eukaryota</taxon>
        <taxon>Fungi</taxon>
        <taxon>Dikarya</taxon>
        <taxon>Ascomycota</taxon>
        <taxon>Pezizomycotina</taxon>
        <taxon>Sordariomycetes</taxon>
        <taxon>Xylariomycetidae</taxon>
        <taxon>Xylariales</taxon>
        <taxon>Diatrypaceae</taxon>
        <taxon>Diatrype</taxon>
    </lineage>
</organism>
<gene>
    <name evidence="2" type="ORF">SLS62_002652</name>
</gene>
<dbReference type="PROSITE" id="PS50231">
    <property type="entry name" value="RICIN_B_LECTIN"/>
    <property type="match status" value="1"/>
</dbReference>
<name>A0AAN9UZZ9_9PEZI</name>
<dbReference type="Proteomes" id="UP001320420">
    <property type="component" value="Unassembled WGS sequence"/>
</dbReference>
<feature type="chain" id="PRO_5042955144" description="Ricin B lectin domain-containing protein" evidence="1">
    <location>
        <begin position="17"/>
        <end position="136"/>
    </location>
</feature>
<feature type="signal peptide" evidence="1">
    <location>
        <begin position="1"/>
        <end position="16"/>
    </location>
</feature>
<evidence type="ECO:0000313" key="3">
    <source>
        <dbReference type="Proteomes" id="UP001320420"/>
    </source>
</evidence>
<dbReference type="EMBL" id="JAKJXP020000013">
    <property type="protein sequence ID" value="KAK7755425.1"/>
    <property type="molecule type" value="Genomic_DNA"/>
</dbReference>
<keyword evidence="1" id="KW-0732">Signal</keyword>
<dbReference type="SUPFAM" id="SSF50370">
    <property type="entry name" value="Ricin B-like lectins"/>
    <property type="match status" value="1"/>
</dbReference>
<sequence length="136" mass="15810">MRHILLLPFFVAIIYAVEIFTLPDSQHDYQIQDAGNTTRCLAFREEVRDPNDYPVRTEDCASAGDSALWSFSPPSDEGYSMFNKKYPNKTRRLSFVAANQFMPLMKEVVPDEKQYWPLDWRLQYNGLEAQHDGVAR</sequence>
<evidence type="ECO:0000313" key="2">
    <source>
        <dbReference type="EMBL" id="KAK7755425.1"/>
    </source>
</evidence>
<dbReference type="InterPro" id="IPR035992">
    <property type="entry name" value="Ricin_B-like_lectins"/>
</dbReference>
<reference evidence="2 3" key="1">
    <citation type="submission" date="2024-02" db="EMBL/GenBank/DDBJ databases">
        <title>De novo assembly and annotation of 12 fungi associated with fruit tree decline syndrome in Ontario, Canada.</title>
        <authorList>
            <person name="Sulman M."/>
            <person name="Ellouze W."/>
            <person name="Ilyukhin E."/>
        </authorList>
    </citation>
    <scope>NUCLEOTIDE SEQUENCE [LARGE SCALE GENOMIC DNA]</scope>
    <source>
        <strain evidence="2 3">M11/M66-122</strain>
    </source>
</reference>